<evidence type="ECO:0008006" key="4">
    <source>
        <dbReference type="Google" id="ProtNLM"/>
    </source>
</evidence>
<evidence type="ECO:0000313" key="3">
    <source>
        <dbReference type="Proteomes" id="UP001370348"/>
    </source>
</evidence>
<dbReference type="Proteomes" id="UP001370348">
    <property type="component" value="Chromosome"/>
</dbReference>
<evidence type="ECO:0000313" key="2">
    <source>
        <dbReference type="EMBL" id="WXB16979.1"/>
    </source>
</evidence>
<reference evidence="2 3" key="1">
    <citation type="submission" date="2021-12" db="EMBL/GenBank/DDBJ databases">
        <title>Discovery of the Pendulisporaceae a myxobacterial family with distinct sporulation behavior and unique specialized metabolism.</title>
        <authorList>
            <person name="Garcia R."/>
            <person name="Popoff A."/>
            <person name="Bader C.D."/>
            <person name="Loehr J."/>
            <person name="Walesch S."/>
            <person name="Walt C."/>
            <person name="Boldt J."/>
            <person name="Bunk B."/>
            <person name="Haeckl F.J.F.P.J."/>
            <person name="Gunesch A.P."/>
            <person name="Birkelbach J."/>
            <person name="Nuebel U."/>
            <person name="Pietschmann T."/>
            <person name="Bach T."/>
            <person name="Mueller R."/>
        </authorList>
    </citation>
    <scope>NUCLEOTIDE SEQUENCE [LARGE SCALE GENOMIC DNA]</scope>
    <source>
        <strain evidence="2 3">MSr11954</strain>
    </source>
</reference>
<feature type="transmembrane region" description="Helical" evidence="1">
    <location>
        <begin position="130"/>
        <end position="149"/>
    </location>
</feature>
<feature type="transmembrane region" description="Helical" evidence="1">
    <location>
        <begin position="105"/>
        <end position="123"/>
    </location>
</feature>
<feature type="transmembrane region" description="Helical" evidence="1">
    <location>
        <begin position="82"/>
        <end position="99"/>
    </location>
</feature>
<keyword evidence="1" id="KW-0472">Membrane</keyword>
<keyword evidence="1" id="KW-0812">Transmembrane</keyword>
<feature type="transmembrane region" description="Helical" evidence="1">
    <location>
        <begin position="20"/>
        <end position="39"/>
    </location>
</feature>
<protein>
    <recommendedName>
        <fullName evidence="4">Integral membrane protein</fullName>
    </recommendedName>
</protein>
<accession>A0ABZ2M543</accession>
<feature type="transmembrane region" description="Helical" evidence="1">
    <location>
        <begin position="155"/>
        <end position="179"/>
    </location>
</feature>
<feature type="transmembrane region" description="Helical" evidence="1">
    <location>
        <begin position="51"/>
        <end position="70"/>
    </location>
</feature>
<dbReference type="EMBL" id="CP089984">
    <property type="protein sequence ID" value="WXB16979.1"/>
    <property type="molecule type" value="Genomic_DNA"/>
</dbReference>
<dbReference type="RefSeq" id="WP_394826609.1">
    <property type="nucleotide sequence ID" value="NZ_CP089984.1"/>
</dbReference>
<keyword evidence="1" id="KW-1133">Transmembrane helix</keyword>
<organism evidence="2 3">
    <name type="scientific">Pendulispora albinea</name>
    <dbReference type="NCBI Taxonomy" id="2741071"/>
    <lineage>
        <taxon>Bacteria</taxon>
        <taxon>Pseudomonadati</taxon>
        <taxon>Myxococcota</taxon>
        <taxon>Myxococcia</taxon>
        <taxon>Myxococcales</taxon>
        <taxon>Sorangiineae</taxon>
        <taxon>Pendulisporaceae</taxon>
        <taxon>Pendulispora</taxon>
    </lineage>
</organism>
<gene>
    <name evidence="2" type="ORF">LZC94_06815</name>
</gene>
<sequence length="190" mass="20521">MAEDLRTSASAGAPRYARACDAFAFVCLYGQGVAALVLLPDSAWSHFTDPAYLAIASAGIVVALITILRIHGLRWSRAEQILLAMFLSGMPLVYLASGVQSGQLSGLPVEFLGLALFATLAVLGLRYSPWFTVGGIFAHGLLWDTWHYQPATMVPAWYAAACAIVDVGFGLYAMIQIMLSRARHERPSSR</sequence>
<name>A0ABZ2M543_9BACT</name>
<keyword evidence="3" id="KW-1185">Reference proteome</keyword>
<proteinExistence type="predicted"/>
<evidence type="ECO:0000256" key="1">
    <source>
        <dbReference type="SAM" id="Phobius"/>
    </source>
</evidence>